<accession>A0A0B7AAP4</accession>
<sequence length="90" mass="10691">MLLEYGRSKERQQRNEPKTANTKKLSREIHNGADQENEGEIGVDLEIPAVNNWEEMVKYRDEWRKMQSAPTNKLKKLRKLKKNKSQNRIP</sequence>
<evidence type="ECO:0000313" key="3">
    <source>
        <dbReference type="EMBL" id="CEK78056.1"/>
    </source>
</evidence>
<feature type="compositionally biased region" description="Basic and acidic residues" evidence="1">
    <location>
        <begin position="1"/>
        <end position="17"/>
    </location>
</feature>
<name>A0A0B7AAP4_9EUPU</name>
<feature type="region of interest" description="Disordered" evidence="1">
    <location>
        <begin position="1"/>
        <end position="42"/>
    </location>
</feature>
<evidence type="ECO:0000313" key="2">
    <source>
        <dbReference type="EMBL" id="CEK78054.1"/>
    </source>
</evidence>
<organism evidence="2">
    <name type="scientific">Arion vulgaris</name>
    <dbReference type="NCBI Taxonomy" id="1028688"/>
    <lineage>
        <taxon>Eukaryota</taxon>
        <taxon>Metazoa</taxon>
        <taxon>Spiralia</taxon>
        <taxon>Lophotrochozoa</taxon>
        <taxon>Mollusca</taxon>
        <taxon>Gastropoda</taxon>
        <taxon>Heterobranchia</taxon>
        <taxon>Euthyneura</taxon>
        <taxon>Panpulmonata</taxon>
        <taxon>Eupulmonata</taxon>
        <taxon>Stylommatophora</taxon>
        <taxon>Helicina</taxon>
        <taxon>Arionoidea</taxon>
        <taxon>Arionidae</taxon>
        <taxon>Arion</taxon>
    </lineage>
</organism>
<proteinExistence type="predicted"/>
<gene>
    <name evidence="2" type="primary">ORF108063</name>
    <name evidence="3" type="synonym">ORF108071</name>
</gene>
<feature type="region of interest" description="Disordered" evidence="1">
    <location>
        <begin position="67"/>
        <end position="90"/>
    </location>
</feature>
<dbReference type="AlphaFoldDB" id="A0A0B7AAP4"/>
<dbReference type="EMBL" id="HACG01031189">
    <property type="protein sequence ID" value="CEK78054.1"/>
    <property type="molecule type" value="Transcribed_RNA"/>
</dbReference>
<dbReference type="EMBL" id="HACG01031191">
    <property type="protein sequence ID" value="CEK78056.1"/>
    <property type="molecule type" value="Transcribed_RNA"/>
</dbReference>
<reference evidence="2" key="1">
    <citation type="submission" date="2014-12" db="EMBL/GenBank/DDBJ databases">
        <title>Insight into the proteome of Arion vulgaris.</title>
        <authorList>
            <person name="Aradska J."/>
            <person name="Bulat T."/>
            <person name="Smidak R."/>
            <person name="Sarate P."/>
            <person name="Gangsoo J."/>
            <person name="Sialana F."/>
            <person name="Bilban M."/>
            <person name="Lubec G."/>
        </authorList>
    </citation>
    <scope>NUCLEOTIDE SEQUENCE</scope>
    <source>
        <tissue evidence="2">Skin</tissue>
    </source>
</reference>
<feature type="compositionally biased region" description="Basic residues" evidence="1">
    <location>
        <begin position="73"/>
        <end position="90"/>
    </location>
</feature>
<protein>
    <submittedName>
        <fullName evidence="2">Uncharacterized protein</fullName>
    </submittedName>
</protein>
<evidence type="ECO:0000256" key="1">
    <source>
        <dbReference type="SAM" id="MobiDB-lite"/>
    </source>
</evidence>